<dbReference type="RefSeq" id="WP_087050523.1">
    <property type="nucleotide sequence ID" value="NZ_CP148084.1"/>
</dbReference>
<dbReference type="InterPro" id="IPR059221">
    <property type="entry name" value="Hypothethical_fimbrial"/>
</dbReference>
<organism evidence="2 3">
    <name type="scientific">Citrobacter europaeus</name>
    <dbReference type="NCBI Taxonomy" id="1914243"/>
    <lineage>
        <taxon>Bacteria</taxon>
        <taxon>Pseudomonadati</taxon>
        <taxon>Pseudomonadota</taxon>
        <taxon>Gammaproteobacteria</taxon>
        <taxon>Enterobacterales</taxon>
        <taxon>Enterobacteriaceae</taxon>
        <taxon>Citrobacter</taxon>
    </lineage>
</organism>
<gene>
    <name evidence="2" type="ORF">BN4901_0461</name>
</gene>
<dbReference type="Proteomes" id="UP000195338">
    <property type="component" value="Unassembled WGS sequence"/>
</dbReference>
<dbReference type="EMBL" id="FLUX01000007">
    <property type="protein sequence ID" value="SCA74596.1"/>
    <property type="molecule type" value="Genomic_DNA"/>
</dbReference>
<protein>
    <submittedName>
        <fullName evidence="2">Beta-fimbriae probable major subunit</fullName>
    </submittedName>
</protein>
<keyword evidence="1" id="KW-0732">Signal</keyword>
<proteinExistence type="predicted"/>
<reference evidence="2 3" key="1">
    <citation type="submission" date="2016-04" db="EMBL/GenBank/DDBJ databases">
        <authorList>
            <person name="Mornico D."/>
        </authorList>
    </citation>
    <scope>NUCLEOTIDE SEQUENCE [LARGE SCALE GENOMIC DNA]</scope>
    <source>
        <strain evidence="2 3">A121</strain>
    </source>
</reference>
<sequence>MIQTAFSASVRLTALTLITLLASSLAYAGEDECQITLSSTEVNYARIQRESIVSSQQNWHKLEEREVNVNIYCPEKQRVAVLLNGSAGEKGRFKFGDQGGVGVKVGNMIVDGKSYTVGKTTDQVNFSPASGTTNPLYIHNNEAVIAVENNEVPLGQQVSFTVTLFPVLKDSAFSNISDQTTLESDITWRLLTKS</sequence>
<accession>A0ABY0K2D3</accession>
<dbReference type="GeneID" id="89549079"/>
<feature type="signal peptide" evidence="1">
    <location>
        <begin position="1"/>
        <end position="28"/>
    </location>
</feature>
<evidence type="ECO:0000313" key="2">
    <source>
        <dbReference type="EMBL" id="SCA74596.1"/>
    </source>
</evidence>
<feature type="chain" id="PRO_5046052723" evidence="1">
    <location>
        <begin position="29"/>
        <end position="194"/>
    </location>
</feature>
<name>A0ABY0K2D3_9ENTR</name>
<evidence type="ECO:0000313" key="3">
    <source>
        <dbReference type="Proteomes" id="UP000195338"/>
    </source>
</evidence>
<keyword evidence="3" id="KW-1185">Reference proteome</keyword>
<comment type="caution">
    <text evidence="2">The sequence shown here is derived from an EMBL/GenBank/DDBJ whole genome shotgun (WGS) entry which is preliminary data.</text>
</comment>
<dbReference type="NCBIfam" id="NF011829">
    <property type="entry name" value="PRK15301.1"/>
    <property type="match status" value="1"/>
</dbReference>
<evidence type="ECO:0000256" key="1">
    <source>
        <dbReference type="SAM" id="SignalP"/>
    </source>
</evidence>